<organism evidence="1 2">
    <name type="scientific">Zalaria obscura</name>
    <dbReference type="NCBI Taxonomy" id="2024903"/>
    <lineage>
        <taxon>Eukaryota</taxon>
        <taxon>Fungi</taxon>
        <taxon>Dikarya</taxon>
        <taxon>Ascomycota</taxon>
        <taxon>Pezizomycotina</taxon>
        <taxon>Dothideomycetes</taxon>
        <taxon>Dothideomycetidae</taxon>
        <taxon>Dothideales</taxon>
        <taxon>Zalariaceae</taxon>
        <taxon>Zalaria</taxon>
    </lineage>
</organism>
<name>A0ACC3S671_9PEZI</name>
<accession>A0ACC3S671</accession>
<sequence length="266" mass="29029">MPFARPAALCLRTFRASAPSTISRRTISSTRSLRSAEGSHEEHYDPPGGWLFGVKPGEKYQNEGWENVWFYGFYGVLAFGVIGYCYKPDTSIQTWALEEARRRLEAEGILQDPGLKAGDAKAQTTDTPASTMTGMPDSSVLSPQSAVPNTNRQRPIITSSHNSISGAKPFEILQEILAAAGSQSFPRLNTQKPAQETEILPYTHPATDFDSSVLPSTQDAVWDGMSTTALDFGSSPDQVQDETYNHEPWTPEDIVSCIAHISNGTA</sequence>
<reference evidence="1" key="1">
    <citation type="submission" date="2024-02" db="EMBL/GenBank/DDBJ databases">
        <title>Metagenome Assembled Genome of Zalaria obscura JY119.</title>
        <authorList>
            <person name="Vighnesh L."/>
            <person name="Jagadeeshwari U."/>
            <person name="Venkata Ramana C."/>
            <person name="Sasikala C."/>
        </authorList>
    </citation>
    <scope>NUCLEOTIDE SEQUENCE</scope>
    <source>
        <strain evidence="1">JY119</strain>
    </source>
</reference>
<dbReference type="EMBL" id="JAMKPW020000041">
    <property type="protein sequence ID" value="KAK8196682.1"/>
    <property type="molecule type" value="Genomic_DNA"/>
</dbReference>
<dbReference type="Proteomes" id="UP001320706">
    <property type="component" value="Unassembled WGS sequence"/>
</dbReference>
<comment type="caution">
    <text evidence="1">The sequence shown here is derived from an EMBL/GenBank/DDBJ whole genome shotgun (WGS) entry which is preliminary data.</text>
</comment>
<protein>
    <submittedName>
        <fullName evidence="1">Uncharacterized protein</fullName>
    </submittedName>
</protein>
<gene>
    <name evidence="1" type="ORF">M8818_006849</name>
</gene>
<evidence type="ECO:0000313" key="1">
    <source>
        <dbReference type="EMBL" id="KAK8196682.1"/>
    </source>
</evidence>
<evidence type="ECO:0000313" key="2">
    <source>
        <dbReference type="Proteomes" id="UP001320706"/>
    </source>
</evidence>
<proteinExistence type="predicted"/>
<keyword evidence="2" id="KW-1185">Reference proteome</keyword>